<dbReference type="GO" id="GO:0004523">
    <property type="term" value="F:RNA-DNA hybrid ribonuclease activity"/>
    <property type="evidence" value="ECO:0007669"/>
    <property type="project" value="InterPro"/>
</dbReference>
<dbReference type="InterPro" id="IPR044730">
    <property type="entry name" value="RNase_H-like_dom_plant"/>
</dbReference>
<dbReference type="PANTHER" id="PTHR47723:SF19">
    <property type="entry name" value="POLYNUCLEOTIDYL TRANSFERASE, RIBONUCLEASE H-LIKE SUPERFAMILY PROTEIN"/>
    <property type="match status" value="1"/>
</dbReference>
<dbReference type="InterPro" id="IPR036397">
    <property type="entry name" value="RNaseH_sf"/>
</dbReference>
<dbReference type="PANTHER" id="PTHR47723">
    <property type="entry name" value="OS05G0353850 PROTEIN"/>
    <property type="match status" value="1"/>
</dbReference>
<organism evidence="2 3">
    <name type="scientific">Cuscuta epithymum</name>
    <dbReference type="NCBI Taxonomy" id="186058"/>
    <lineage>
        <taxon>Eukaryota</taxon>
        <taxon>Viridiplantae</taxon>
        <taxon>Streptophyta</taxon>
        <taxon>Embryophyta</taxon>
        <taxon>Tracheophyta</taxon>
        <taxon>Spermatophyta</taxon>
        <taxon>Magnoliopsida</taxon>
        <taxon>eudicotyledons</taxon>
        <taxon>Gunneridae</taxon>
        <taxon>Pentapetalae</taxon>
        <taxon>asterids</taxon>
        <taxon>lamiids</taxon>
        <taxon>Solanales</taxon>
        <taxon>Convolvulaceae</taxon>
        <taxon>Cuscuteae</taxon>
        <taxon>Cuscuta</taxon>
        <taxon>Cuscuta subgen. Cuscuta</taxon>
    </lineage>
</organism>
<protein>
    <recommendedName>
        <fullName evidence="1">RNase H type-1 domain-containing protein</fullName>
    </recommendedName>
</protein>
<sequence>MSICNTEEETVLHMLCDCEFVATCWTKAAFGVPRMRDWFLNTLEWIWRHCQGKGRNSDRIPHASRFAYVIWCLWKARNAWIFEGFRPDADRVVRTAYAHAEEYNKVSVRDGIKQLKVANYIKWIPPDSESFKLNCDGSSWDDGREAGAGGVIRNHKGEWIIGFTLNIGRTDSFKAELWGLRQGLWLVKELNLKKVVVEVDSESMIKALKRRRGLWIANIGVLVRDC</sequence>
<keyword evidence="3" id="KW-1185">Reference proteome</keyword>
<comment type="caution">
    <text evidence="2">The sequence shown here is derived from an EMBL/GenBank/DDBJ whole genome shotgun (WGS) entry which is preliminary data.</text>
</comment>
<dbReference type="CDD" id="cd06222">
    <property type="entry name" value="RNase_H_like"/>
    <property type="match status" value="1"/>
</dbReference>
<dbReference type="Gene3D" id="3.30.420.10">
    <property type="entry name" value="Ribonuclease H-like superfamily/Ribonuclease H"/>
    <property type="match status" value="1"/>
</dbReference>
<reference evidence="2" key="1">
    <citation type="submission" date="2022-07" db="EMBL/GenBank/DDBJ databases">
        <authorList>
            <person name="Macas J."/>
            <person name="Novak P."/>
            <person name="Neumann P."/>
        </authorList>
    </citation>
    <scope>NUCLEOTIDE SEQUENCE</scope>
</reference>
<dbReference type="Proteomes" id="UP001152523">
    <property type="component" value="Unassembled WGS sequence"/>
</dbReference>
<proteinExistence type="predicted"/>
<feature type="domain" description="RNase H type-1" evidence="1">
    <location>
        <begin position="134"/>
        <end position="212"/>
    </location>
</feature>
<accession>A0AAV0FEI4</accession>
<dbReference type="EMBL" id="CAMAPF010000977">
    <property type="protein sequence ID" value="CAH9133727.1"/>
    <property type="molecule type" value="Genomic_DNA"/>
</dbReference>
<evidence type="ECO:0000313" key="2">
    <source>
        <dbReference type="EMBL" id="CAH9133727.1"/>
    </source>
</evidence>
<evidence type="ECO:0000313" key="3">
    <source>
        <dbReference type="Proteomes" id="UP001152523"/>
    </source>
</evidence>
<gene>
    <name evidence="2" type="ORF">CEPIT_LOCUS33166</name>
</gene>
<dbReference type="InterPro" id="IPR053151">
    <property type="entry name" value="RNase_H-like"/>
</dbReference>
<dbReference type="InterPro" id="IPR012337">
    <property type="entry name" value="RNaseH-like_sf"/>
</dbReference>
<evidence type="ECO:0000259" key="1">
    <source>
        <dbReference type="Pfam" id="PF13456"/>
    </source>
</evidence>
<dbReference type="GO" id="GO:0003676">
    <property type="term" value="F:nucleic acid binding"/>
    <property type="evidence" value="ECO:0007669"/>
    <property type="project" value="InterPro"/>
</dbReference>
<name>A0AAV0FEI4_9ASTE</name>
<dbReference type="AlphaFoldDB" id="A0AAV0FEI4"/>
<dbReference type="InterPro" id="IPR002156">
    <property type="entry name" value="RNaseH_domain"/>
</dbReference>
<dbReference type="Pfam" id="PF13456">
    <property type="entry name" value="RVT_3"/>
    <property type="match status" value="1"/>
</dbReference>
<dbReference type="SUPFAM" id="SSF53098">
    <property type="entry name" value="Ribonuclease H-like"/>
    <property type="match status" value="1"/>
</dbReference>